<gene>
    <name evidence="5" type="ORF">GCM10010191_19600</name>
</gene>
<dbReference type="PANTHER" id="PTHR43201">
    <property type="entry name" value="ACYL-COA SYNTHETASE"/>
    <property type="match status" value="1"/>
</dbReference>
<dbReference type="Pfam" id="PF13193">
    <property type="entry name" value="AMP-binding_C"/>
    <property type="match status" value="1"/>
</dbReference>
<dbReference type="InterPro" id="IPR000873">
    <property type="entry name" value="AMP-dep_synth/lig_dom"/>
</dbReference>
<dbReference type="RefSeq" id="WP_344588356.1">
    <property type="nucleotide sequence ID" value="NZ_BAAARW010000006.1"/>
</dbReference>
<dbReference type="Gene3D" id="3.30.300.30">
    <property type="match status" value="1"/>
</dbReference>
<proteinExistence type="inferred from homology"/>
<dbReference type="NCBIfam" id="NF005801">
    <property type="entry name" value="PRK07656.1"/>
    <property type="match status" value="1"/>
</dbReference>
<evidence type="ECO:0000313" key="6">
    <source>
        <dbReference type="Proteomes" id="UP001501231"/>
    </source>
</evidence>
<feature type="domain" description="AMP-dependent synthetase/ligase" evidence="3">
    <location>
        <begin position="15"/>
        <end position="392"/>
    </location>
</feature>
<dbReference type="Pfam" id="PF00501">
    <property type="entry name" value="AMP-binding"/>
    <property type="match status" value="1"/>
</dbReference>
<evidence type="ECO:0000256" key="1">
    <source>
        <dbReference type="ARBA" id="ARBA00006432"/>
    </source>
</evidence>
<accession>A0ABN3IRE2</accession>
<dbReference type="SUPFAM" id="SSF56801">
    <property type="entry name" value="Acetyl-CoA synthetase-like"/>
    <property type="match status" value="1"/>
</dbReference>
<organism evidence="5 6">
    <name type="scientific">Actinomadura vinacea</name>
    <dbReference type="NCBI Taxonomy" id="115336"/>
    <lineage>
        <taxon>Bacteria</taxon>
        <taxon>Bacillati</taxon>
        <taxon>Actinomycetota</taxon>
        <taxon>Actinomycetes</taxon>
        <taxon>Streptosporangiales</taxon>
        <taxon>Thermomonosporaceae</taxon>
        <taxon>Actinomadura</taxon>
    </lineage>
</organism>
<evidence type="ECO:0000256" key="2">
    <source>
        <dbReference type="ARBA" id="ARBA00022598"/>
    </source>
</evidence>
<feature type="domain" description="AMP-binding enzyme C-terminal" evidence="4">
    <location>
        <begin position="443"/>
        <end position="518"/>
    </location>
</feature>
<dbReference type="InterPro" id="IPR020845">
    <property type="entry name" value="AMP-binding_CS"/>
</dbReference>
<comment type="caution">
    <text evidence="5">The sequence shown here is derived from an EMBL/GenBank/DDBJ whole genome shotgun (WGS) entry which is preliminary data.</text>
</comment>
<dbReference type="Gene3D" id="3.40.50.12780">
    <property type="entry name" value="N-terminal domain of ligase-like"/>
    <property type="match status" value="1"/>
</dbReference>
<dbReference type="PANTHER" id="PTHR43201:SF5">
    <property type="entry name" value="MEDIUM-CHAIN ACYL-COA LIGASE ACSF2, MITOCHONDRIAL"/>
    <property type="match status" value="1"/>
</dbReference>
<dbReference type="EMBL" id="BAAARW010000006">
    <property type="protein sequence ID" value="GAA2410707.1"/>
    <property type="molecule type" value="Genomic_DNA"/>
</dbReference>
<dbReference type="InterPro" id="IPR042099">
    <property type="entry name" value="ANL_N_sf"/>
</dbReference>
<reference evidence="5 6" key="1">
    <citation type="journal article" date="2019" name="Int. J. Syst. Evol. Microbiol.">
        <title>The Global Catalogue of Microorganisms (GCM) 10K type strain sequencing project: providing services to taxonomists for standard genome sequencing and annotation.</title>
        <authorList>
            <consortium name="The Broad Institute Genomics Platform"/>
            <consortium name="The Broad Institute Genome Sequencing Center for Infectious Disease"/>
            <person name="Wu L."/>
            <person name="Ma J."/>
        </authorList>
    </citation>
    <scope>NUCLEOTIDE SEQUENCE [LARGE SCALE GENOMIC DNA]</scope>
    <source>
        <strain evidence="5 6">JCM 3325</strain>
    </source>
</reference>
<dbReference type="PROSITE" id="PS00455">
    <property type="entry name" value="AMP_BINDING"/>
    <property type="match status" value="1"/>
</dbReference>
<evidence type="ECO:0000313" key="5">
    <source>
        <dbReference type="EMBL" id="GAA2410707.1"/>
    </source>
</evidence>
<dbReference type="InterPro" id="IPR025110">
    <property type="entry name" value="AMP-bd_C"/>
</dbReference>
<sequence>MRGDLQWETVPRLVEDAARRFAGSPAVVDGPVRLSHAELAVRVRRAAAAMIGGGVRQGDRVALWAANSHEWVVAALGAMTAGAVLVPLNTRFKGPEAAYILGKSRARLLVVSPPFLGNDYPGMLRQACGPAGADGSLYRELPHLRSMVVLGSADWERFLAEGDAVPAGLVAERAAAVSPDDVSDIFFTSGTTGRPKGVMTSHAQNLRVFDTWSEVAGLAPGDRYLIVNPFFHTFGFKAGVLACLMRGATIIPQAVFDPAAVIEAVEAERVTVLPGPPTLYLSLLDHPGRAGRDLSSLRTAVTGAAVVPLDLVRRIRAELGFETVLTAYGLTEATGTVTMCRRNDPAEVIAGTSGRAIPGTRVRAVTADGREAAPGEPGEIRVRGYNVMRGYFEDPEATAEAVDADGWLRTGDVGVVDEHGRVRITDRLKDMFTVGGFNVYPAEVERILAGHERIAEAAVVGVPDPRLGEVGLAAVVPRRGPRPDPEEIIRWSRERMANYKVPRRVELVDELPRNAAGKVLKHRLRPSPAGEPTP</sequence>
<comment type="similarity">
    <text evidence="1">Belongs to the ATP-dependent AMP-binding enzyme family.</text>
</comment>
<name>A0ABN3IRE2_9ACTN</name>
<keyword evidence="2 5" id="KW-0436">Ligase</keyword>
<keyword evidence="6" id="KW-1185">Reference proteome</keyword>
<dbReference type="Proteomes" id="UP001501231">
    <property type="component" value="Unassembled WGS sequence"/>
</dbReference>
<dbReference type="InterPro" id="IPR045851">
    <property type="entry name" value="AMP-bd_C_sf"/>
</dbReference>
<evidence type="ECO:0000259" key="4">
    <source>
        <dbReference type="Pfam" id="PF13193"/>
    </source>
</evidence>
<protein>
    <submittedName>
        <fullName evidence="5">FadD3 family acyl-CoA ligase</fullName>
    </submittedName>
</protein>
<evidence type="ECO:0000259" key="3">
    <source>
        <dbReference type="Pfam" id="PF00501"/>
    </source>
</evidence>
<dbReference type="GO" id="GO:0016874">
    <property type="term" value="F:ligase activity"/>
    <property type="evidence" value="ECO:0007669"/>
    <property type="project" value="UniProtKB-KW"/>
</dbReference>